<organism evidence="7 8">
    <name type="scientific">Tautonia plasticadhaerens</name>
    <dbReference type="NCBI Taxonomy" id="2527974"/>
    <lineage>
        <taxon>Bacteria</taxon>
        <taxon>Pseudomonadati</taxon>
        <taxon>Planctomycetota</taxon>
        <taxon>Planctomycetia</taxon>
        <taxon>Isosphaerales</taxon>
        <taxon>Isosphaeraceae</taxon>
        <taxon>Tautonia</taxon>
    </lineage>
</organism>
<feature type="compositionally biased region" description="Polar residues" evidence="5">
    <location>
        <begin position="193"/>
        <end position="208"/>
    </location>
</feature>
<evidence type="ECO:0000256" key="4">
    <source>
        <dbReference type="PROSITE-ProRule" id="PRU00510"/>
    </source>
</evidence>
<dbReference type="RefSeq" id="WP_197447059.1">
    <property type="nucleotide sequence ID" value="NZ_CP036426.1"/>
</dbReference>
<dbReference type="Gene3D" id="1.20.120.910">
    <property type="entry name" value="DksA, coiled-coil domain"/>
    <property type="match status" value="1"/>
</dbReference>
<evidence type="ECO:0000259" key="6">
    <source>
        <dbReference type="Pfam" id="PF01258"/>
    </source>
</evidence>
<sequence length="313" mass="34254">MAEIVARVHAKAKAFVDALEGMPRGARALTPRGHFARDYNTLRKLALDAEPELDERLLGKYVPVRTLASGEEVSEASFIEIEVYARQIMEQMALLLPSGAAIPSSEGSGRNHRDLQPPPKAGKPWSRVEDDELVDAFDAGRPVRELAKAHGRTDGAIRSRLMRLGKLKPETDGPENPIPVRLATPAQGDAVTPHSSPQCDRSPETSTLVARPGEETDRDTIESSIPVRPCARCGRTIPPERLEAIPGADLCVDCQLGRESEPSNPRVTNYECPRCASHGLSAPMVWRTARDPSITGYFLGCSRFPECRYVDKS</sequence>
<dbReference type="SUPFAM" id="SSF57783">
    <property type="entry name" value="Zinc beta-ribbon"/>
    <property type="match status" value="1"/>
</dbReference>
<evidence type="ECO:0000313" key="8">
    <source>
        <dbReference type="Proteomes" id="UP000317835"/>
    </source>
</evidence>
<reference evidence="7 8" key="1">
    <citation type="submission" date="2019-02" db="EMBL/GenBank/DDBJ databases">
        <title>Deep-cultivation of Planctomycetes and their phenomic and genomic characterization uncovers novel biology.</title>
        <authorList>
            <person name="Wiegand S."/>
            <person name="Jogler M."/>
            <person name="Boedeker C."/>
            <person name="Pinto D."/>
            <person name="Vollmers J."/>
            <person name="Rivas-Marin E."/>
            <person name="Kohn T."/>
            <person name="Peeters S.H."/>
            <person name="Heuer A."/>
            <person name="Rast P."/>
            <person name="Oberbeckmann S."/>
            <person name="Bunk B."/>
            <person name="Jeske O."/>
            <person name="Meyerdierks A."/>
            <person name="Storesund J.E."/>
            <person name="Kallscheuer N."/>
            <person name="Luecker S."/>
            <person name="Lage O.M."/>
            <person name="Pohl T."/>
            <person name="Merkel B.J."/>
            <person name="Hornburger P."/>
            <person name="Mueller R.-W."/>
            <person name="Bruemmer F."/>
            <person name="Labrenz M."/>
            <person name="Spormann A.M."/>
            <person name="Op den Camp H."/>
            <person name="Overmann J."/>
            <person name="Amann R."/>
            <person name="Jetten M.S.M."/>
            <person name="Mascher T."/>
            <person name="Medema M.H."/>
            <person name="Devos D.P."/>
            <person name="Kaster A.-K."/>
            <person name="Ovreas L."/>
            <person name="Rohde M."/>
            <person name="Galperin M.Y."/>
            <person name="Jogler C."/>
        </authorList>
    </citation>
    <scope>NUCLEOTIDE SEQUENCE [LARGE SCALE GENOMIC DNA]</scope>
    <source>
        <strain evidence="7 8">ElP</strain>
    </source>
</reference>
<accession>A0A518H3W5</accession>
<dbReference type="InterPro" id="IPR000962">
    <property type="entry name" value="Znf_DskA_TraR"/>
</dbReference>
<dbReference type="GO" id="GO:0008270">
    <property type="term" value="F:zinc ion binding"/>
    <property type="evidence" value="ECO:0007669"/>
    <property type="project" value="UniProtKB-KW"/>
</dbReference>
<gene>
    <name evidence="7" type="ORF">ElP_34480</name>
</gene>
<dbReference type="EMBL" id="CP036426">
    <property type="protein sequence ID" value="QDV35545.1"/>
    <property type="molecule type" value="Genomic_DNA"/>
</dbReference>
<dbReference type="Gene3D" id="3.30.65.10">
    <property type="entry name" value="Bacterial Topoisomerase I, domain 1"/>
    <property type="match status" value="1"/>
</dbReference>
<feature type="domain" description="Zinc finger DksA/TraR C4-type" evidence="6">
    <location>
        <begin position="230"/>
        <end position="259"/>
    </location>
</feature>
<dbReference type="AlphaFoldDB" id="A0A518H3W5"/>
<evidence type="ECO:0000256" key="3">
    <source>
        <dbReference type="ARBA" id="ARBA00022833"/>
    </source>
</evidence>
<keyword evidence="1" id="KW-0479">Metal-binding</keyword>
<feature type="region of interest" description="Disordered" evidence="5">
    <location>
        <begin position="187"/>
        <end position="222"/>
    </location>
</feature>
<evidence type="ECO:0000256" key="1">
    <source>
        <dbReference type="ARBA" id="ARBA00022723"/>
    </source>
</evidence>
<feature type="zinc finger region" description="dksA C4-type" evidence="4">
    <location>
        <begin position="230"/>
        <end position="254"/>
    </location>
</feature>
<dbReference type="SUPFAM" id="SSF57716">
    <property type="entry name" value="Glucocorticoid receptor-like (DNA-binding domain)"/>
    <property type="match status" value="1"/>
</dbReference>
<dbReference type="Pfam" id="PF01258">
    <property type="entry name" value="zf-dskA_traR"/>
    <property type="match status" value="1"/>
</dbReference>
<evidence type="ECO:0000313" key="7">
    <source>
        <dbReference type="EMBL" id="QDV35545.1"/>
    </source>
</evidence>
<evidence type="ECO:0000256" key="5">
    <source>
        <dbReference type="SAM" id="MobiDB-lite"/>
    </source>
</evidence>
<feature type="compositionally biased region" description="Basic and acidic residues" evidence="5">
    <location>
        <begin position="212"/>
        <end position="221"/>
    </location>
</feature>
<keyword evidence="8" id="KW-1185">Reference proteome</keyword>
<dbReference type="Proteomes" id="UP000317835">
    <property type="component" value="Chromosome"/>
</dbReference>
<protein>
    <recommendedName>
        <fullName evidence="6">Zinc finger DksA/TraR C4-type domain-containing protein</fullName>
    </recommendedName>
</protein>
<keyword evidence="2" id="KW-0863">Zinc-finger</keyword>
<dbReference type="PROSITE" id="PS51128">
    <property type="entry name" value="ZF_DKSA_2"/>
    <property type="match status" value="1"/>
</dbReference>
<name>A0A518H3W5_9BACT</name>
<dbReference type="KEGG" id="tpla:ElP_34480"/>
<keyword evidence="3" id="KW-0862">Zinc</keyword>
<feature type="region of interest" description="Disordered" evidence="5">
    <location>
        <begin position="104"/>
        <end position="126"/>
    </location>
</feature>
<proteinExistence type="predicted"/>
<evidence type="ECO:0000256" key="2">
    <source>
        <dbReference type="ARBA" id="ARBA00022771"/>
    </source>
</evidence>